<accession>A0ABW8GI78</accession>
<dbReference type="EMBL" id="JBIWXY010000001">
    <property type="protein sequence ID" value="MFJ5445086.1"/>
    <property type="molecule type" value="Genomic_DNA"/>
</dbReference>
<feature type="transmembrane region" description="Helical" evidence="1">
    <location>
        <begin position="15"/>
        <end position="37"/>
    </location>
</feature>
<evidence type="ECO:0000256" key="1">
    <source>
        <dbReference type="SAM" id="Phobius"/>
    </source>
</evidence>
<dbReference type="RefSeq" id="WP_400878855.1">
    <property type="nucleotide sequence ID" value="NZ_JBIWXY010000001.1"/>
</dbReference>
<feature type="transmembrane region" description="Helical" evidence="1">
    <location>
        <begin position="125"/>
        <end position="145"/>
    </location>
</feature>
<evidence type="ECO:0000313" key="2">
    <source>
        <dbReference type="EMBL" id="MFJ5445086.1"/>
    </source>
</evidence>
<feature type="transmembrane region" description="Helical" evidence="1">
    <location>
        <begin position="94"/>
        <end position="113"/>
    </location>
</feature>
<name>A0ABW8GI78_9PROT</name>
<keyword evidence="1" id="KW-0812">Transmembrane</keyword>
<sequence>MSVVKDFTDLKHNHFLGAALFVFSFICPGVLLIFWLDLELFKSLEVVKLILLALSITAPTFFGGYVISHIAYSFHGHKEIGAKLGTPYQWYVKHAGMTGFIAYSILGIMYLLSLVNRRSFDTDKLIYLVSLIFIPAIIAMGREILETWKIFKTHKDEPKD</sequence>
<organism evidence="2 3">
    <name type="scientific">Methylobacillus methanolivorans</name>
    <dbReference type="NCBI Taxonomy" id="1848927"/>
    <lineage>
        <taxon>Bacteria</taxon>
        <taxon>Pseudomonadati</taxon>
        <taxon>Pseudomonadota</taxon>
        <taxon>Betaproteobacteria</taxon>
        <taxon>Nitrosomonadales</taxon>
        <taxon>Methylophilaceae</taxon>
        <taxon>Methylobacillus</taxon>
    </lineage>
</organism>
<keyword evidence="1" id="KW-0472">Membrane</keyword>
<evidence type="ECO:0000313" key="3">
    <source>
        <dbReference type="Proteomes" id="UP001617669"/>
    </source>
</evidence>
<keyword evidence="1" id="KW-1133">Transmembrane helix</keyword>
<dbReference type="Proteomes" id="UP001617669">
    <property type="component" value="Unassembled WGS sequence"/>
</dbReference>
<keyword evidence="3" id="KW-1185">Reference proteome</keyword>
<protein>
    <submittedName>
        <fullName evidence="2">Uncharacterized protein</fullName>
    </submittedName>
</protein>
<proteinExistence type="predicted"/>
<gene>
    <name evidence="2" type="ORF">ACIKP9_02475</name>
</gene>
<feature type="transmembrane region" description="Helical" evidence="1">
    <location>
        <begin position="49"/>
        <end position="74"/>
    </location>
</feature>
<reference evidence="2 3" key="1">
    <citation type="submission" date="2024-11" db="EMBL/GenBank/DDBJ databases">
        <authorList>
            <person name="Kaparullina E.N."/>
            <person name="Delegan Y.A."/>
            <person name="Doronina N.V."/>
        </authorList>
    </citation>
    <scope>NUCLEOTIDE SEQUENCE [LARGE SCALE GENOMIC DNA]</scope>
    <source>
        <strain evidence="2 3">7sh_L</strain>
    </source>
</reference>
<comment type="caution">
    <text evidence="2">The sequence shown here is derived from an EMBL/GenBank/DDBJ whole genome shotgun (WGS) entry which is preliminary data.</text>
</comment>